<dbReference type="InterPro" id="IPR036390">
    <property type="entry name" value="WH_DNA-bd_sf"/>
</dbReference>
<dbReference type="GO" id="GO:0006950">
    <property type="term" value="P:response to stress"/>
    <property type="evidence" value="ECO:0007669"/>
    <property type="project" value="TreeGrafter"/>
</dbReference>
<dbReference type="GO" id="GO:0003700">
    <property type="term" value="F:DNA-binding transcription factor activity"/>
    <property type="evidence" value="ECO:0007669"/>
    <property type="project" value="InterPro"/>
</dbReference>
<organism evidence="2 5">
    <name type="scientific">Agrobacterium vitis</name>
    <name type="common">Rhizobium vitis</name>
    <dbReference type="NCBI Taxonomy" id="373"/>
    <lineage>
        <taxon>Bacteria</taxon>
        <taxon>Pseudomonadati</taxon>
        <taxon>Pseudomonadota</taxon>
        <taxon>Alphaproteobacteria</taxon>
        <taxon>Hyphomicrobiales</taxon>
        <taxon>Rhizobiaceae</taxon>
        <taxon>Rhizobium/Agrobacterium group</taxon>
        <taxon>Agrobacterium</taxon>
    </lineage>
</organism>
<accession>A0A6L6VEB4</accession>
<dbReference type="SMART" id="SM00347">
    <property type="entry name" value="HTH_MARR"/>
    <property type="match status" value="1"/>
</dbReference>
<sequence>MCKTQNDSTLPEAGQGKRGEDGYLGYLLRQGANAYRNRVEQVLDDLHLTQPQFSVLTMLAAYPGHSSADMARLSLLTPQTMTVIVANLMKAGLVERRPHPIHGRVQQLDLTELGHSRLNEAKKRVYALENELVSGLSQNDEAVVRSWLVRLAAMASPT</sequence>
<name>A0A6L6VEB4_AGRVI</name>
<dbReference type="EMBL" id="WPHR01000007">
    <property type="protein sequence ID" value="MUZ73271.1"/>
    <property type="molecule type" value="Genomic_DNA"/>
</dbReference>
<dbReference type="InterPro" id="IPR000835">
    <property type="entry name" value="HTH_MarR-typ"/>
</dbReference>
<dbReference type="Proteomes" id="UP000477951">
    <property type="component" value="Unassembled WGS sequence"/>
</dbReference>
<dbReference type="AlphaFoldDB" id="A0A6L6VEB4"/>
<evidence type="ECO:0000259" key="1">
    <source>
        <dbReference type="PROSITE" id="PS50995"/>
    </source>
</evidence>
<dbReference type="Proteomes" id="UP000440716">
    <property type="component" value="Unassembled WGS sequence"/>
</dbReference>
<reference evidence="4 5" key="1">
    <citation type="submission" date="2019-12" db="EMBL/GenBank/DDBJ databases">
        <title>Whole-genome sequencing of Allorhizobium vitis.</title>
        <authorList>
            <person name="Gan H.M."/>
            <person name="Szegedi E."/>
            <person name="Burr T."/>
            <person name="Savka M.A."/>
        </authorList>
    </citation>
    <scope>NUCLEOTIDE SEQUENCE [LARGE SCALE GENOMIC DNA]</scope>
    <source>
        <strain evidence="3 4">CG415</strain>
        <strain evidence="2 5">CG516</strain>
    </source>
</reference>
<dbReference type="PANTHER" id="PTHR33164">
    <property type="entry name" value="TRANSCRIPTIONAL REGULATOR, MARR FAMILY"/>
    <property type="match status" value="1"/>
</dbReference>
<comment type="caution">
    <text evidence="2">The sequence shown here is derived from an EMBL/GenBank/DDBJ whole genome shotgun (WGS) entry which is preliminary data.</text>
</comment>
<dbReference type="InterPro" id="IPR036388">
    <property type="entry name" value="WH-like_DNA-bd_sf"/>
</dbReference>
<feature type="domain" description="HTH marR-type" evidence="1">
    <location>
        <begin position="21"/>
        <end position="153"/>
    </location>
</feature>
<evidence type="ECO:0000313" key="3">
    <source>
        <dbReference type="EMBL" id="MVA55322.1"/>
    </source>
</evidence>
<dbReference type="EMBL" id="WPHU01000002">
    <property type="protein sequence ID" value="MVA55322.1"/>
    <property type="molecule type" value="Genomic_DNA"/>
</dbReference>
<gene>
    <name evidence="3" type="ORF">GOZ88_04240</name>
    <name evidence="2" type="ORF">GOZ90_11315</name>
</gene>
<proteinExistence type="predicted"/>
<dbReference type="InterPro" id="IPR039422">
    <property type="entry name" value="MarR/SlyA-like"/>
</dbReference>
<protein>
    <submittedName>
        <fullName evidence="2">MarR family transcriptional regulator</fullName>
    </submittedName>
</protein>
<dbReference type="SUPFAM" id="SSF46785">
    <property type="entry name" value="Winged helix' DNA-binding domain"/>
    <property type="match status" value="1"/>
</dbReference>
<dbReference type="PROSITE" id="PS50995">
    <property type="entry name" value="HTH_MARR_2"/>
    <property type="match status" value="1"/>
</dbReference>
<dbReference type="RefSeq" id="WP_156590316.1">
    <property type="nucleotide sequence ID" value="NZ_WPHR01000007.1"/>
</dbReference>
<evidence type="ECO:0000313" key="4">
    <source>
        <dbReference type="Proteomes" id="UP000440716"/>
    </source>
</evidence>
<dbReference type="Pfam" id="PF01047">
    <property type="entry name" value="MarR"/>
    <property type="match status" value="1"/>
</dbReference>
<dbReference type="PANTHER" id="PTHR33164:SF43">
    <property type="entry name" value="HTH-TYPE TRANSCRIPTIONAL REPRESSOR YETL"/>
    <property type="match status" value="1"/>
</dbReference>
<evidence type="ECO:0000313" key="5">
    <source>
        <dbReference type="Proteomes" id="UP000477951"/>
    </source>
</evidence>
<evidence type="ECO:0000313" key="2">
    <source>
        <dbReference type="EMBL" id="MUZ73271.1"/>
    </source>
</evidence>
<dbReference type="Gene3D" id="1.10.10.10">
    <property type="entry name" value="Winged helix-like DNA-binding domain superfamily/Winged helix DNA-binding domain"/>
    <property type="match status" value="1"/>
</dbReference>